<reference evidence="3 4" key="1">
    <citation type="submission" date="2025-04" db="UniProtKB">
        <authorList>
            <consortium name="RefSeq"/>
        </authorList>
    </citation>
    <scope>IDENTIFICATION</scope>
    <source>
        <tissue evidence="3 4">Gonads</tissue>
    </source>
</reference>
<sequence length="137" mass="15190">MNARTAKIFKNLSESRLDSPKQHEQQISKKTNDEYDTQQKNEPGTSNVFASIPNNEEILCPTVLENQLETQPLVEISGNSSRGLTFHSELDSNKSNSSSDNYNPEEDSTSSSFSSSTCSSSSDTSESEDQNEMKKIN</sequence>
<feature type="compositionally biased region" description="Low complexity" evidence="1">
    <location>
        <begin position="109"/>
        <end position="124"/>
    </location>
</feature>
<evidence type="ECO:0000313" key="2">
    <source>
        <dbReference type="Proteomes" id="UP000504635"/>
    </source>
</evidence>
<evidence type="ECO:0000313" key="3">
    <source>
        <dbReference type="RefSeq" id="XP_030744988.1"/>
    </source>
</evidence>
<protein>
    <submittedName>
        <fullName evidence="3 4">Dentin sialophosphoprotein-like</fullName>
    </submittedName>
</protein>
<feature type="compositionally biased region" description="Polar residues" evidence="1">
    <location>
        <begin position="40"/>
        <end position="53"/>
    </location>
</feature>
<gene>
    <name evidence="3 4" type="primary">LOC115874068</name>
</gene>
<organism evidence="2 3">
    <name type="scientific">Sitophilus oryzae</name>
    <name type="common">Rice weevil</name>
    <name type="synonym">Curculio oryzae</name>
    <dbReference type="NCBI Taxonomy" id="7048"/>
    <lineage>
        <taxon>Eukaryota</taxon>
        <taxon>Metazoa</taxon>
        <taxon>Ecdysozoa</taxon>
        <taxon>Arthropoda</taxon>
        <taxon>Hexapoda</taxon>
        <taxon>Insecta</taxon>
        <taxon>Pterygota</taxon>
        <taxon>Neoptera</taxon>
        <taxon>Endopterygota</taxon>
        <taxon>Coleoptera</taxon>
        <taxon>Polyphaga</taxon>
        <taxon>Cucujiformia</taxon>
        <taxon>Curculionidae</taxon>
        <taxon>Dryophthorinae</taxon>
        <taxon>Sitophilus</taxon>
    </lineage>
</organism>
<dbReference type="AlphaFoldDB" id="A0A6J2X1B3"/>
<keyword evidence="2" id="KW-1185">Reference proteome</keyword>
<dbReference type="RefSeq" id="XP_030744988.1">
    <property type="nucleotide sequence ID" value="XM_030889128.1"/>
</dbReference>
<feature type="compositionally biased region" description="Basic and acidic residues" evidence="1">
    <location>
        <begin position="13"/>
        <end position="39"/>
    </location>
</feature>
<accession>A0A6J2X1B3</accession>
<name>A0A6J2X1B3_SITOR</name>
<dbReference type="GeneID" id="115874068"/>
<dbReference type="KEGG" id="soy:115874068"/>
<evidence type="ECO:0000256" key="1">
    <source>
        <dbReference type="SAM" id="MobiDB-lite"/>
    </source>
</evidence>
<evidence type="ECO:0000313" key="4">
    <source>
        <dbReference type="RefSeq" id="XP_030744990.1"/>
    </source>
</evidence>
<dbReference type="Proteomes" id="UP000504635">
    <property type="component" value="Unplaced"/>
</dbReference>
<feature type="region of interest" description="Disordered" evidence="1">
    <location>
        <begin position="1"/>
        <end position="53"/>
    </location>
</feature>
<feature type="region of interest" description="Disordered" evidence="1">
    <location>
        <begin position="74"/>
        <end position="137"/>
    </location>
</feature>
<proteinExistence type="predicted"/>
<dbReference type="RefSeq" id="XP_030744990.1">
    <property type="nucleotide sequence ID" value="XM_030889130.1"/>
</dbReference>
<feature type="compositionally biased region" description="Low complexity" evidence="1">
    <location>
        <begin position="93"/>
        <end position="102"/>
    </location>
</feature>